<dbReference type="InterPro" id="IPR002549">
    <property type="entry name" value="AI-2E-like"/>
</dbReference>
<feature type="transmembrane region" description="Helical" evidence="8">
    <location>
        <begin position="144"/>
        <end position="170"/>
    </location>
</feature>
<gene>
    <name evidence="9" type="ORF">UW74_C0006G0007</name>
</gene>
<evidence type="ECO:0000256" key="5">
    <source>
        <dbReference type="ARBA" id="ARBA00022692"/>
    </source>
</evidence>
<evidence type="ECO:0000256" key="7">
    <source>
        <dbReference type="ARBA" id="ARBA00023136"/>
    </source>
</evidence>
<comment type="similarity">
    <text evidence="2">Belongs to the autoinducer-2 exporter (AI-2E) (TC 2.A.86) family.</text>
</comment>
<dbReference type="GO" id="GO:0005886">
    <property type="term" value="C:plasma membrane"/>
    <property type="evidence" value="ECO:0007669"/>
    <property type="project" value="UniProtKB-SubCell"/>
</dbReference>
<proteinExistence type="inferred from homology"/>
<evidence type="ECO:0000256" key="6">
    <source>
        <dbReference type="ARBA" id="ARBA00022989"/>
    </source>
</evidence>
<dbReference type="Proteomes" id="UP000034889">
    <property type="component" value="Unassembled WGS sequence"/>
</dbReference>
<keyword evidence="7 8" id="KW-0472">Membrane</keyword>
<evidence type="ECO:0000313" key="9">
    <source>
        <dbReference type="EMBL" id="KKT79034.1"/>
    </source>
</evidence>
<comment type="caution">
    <text evidence="9">The sequence shown here is derived from an EMBL/GenBank/DDBJ whole genome shotgun (WGS) entry which is preliminary data.</text>
</comment>
<dbReference type="Pfam" id="PF01594">
    <property type="entry name" value="AI-2E_transport"/>
    <property type="match status" value="1"/>
</dbReference>
<feature type="transmembrane region" description="Helical" evidence="8">
    <location>
        <begin position="233"/>
        <end position="255"/>
    </location>
</feature>
<dbReference type="AlphaFoldDB" id="A0A0G1N496"/>
<keyword evidence="4" id="KW-1003">Cell membrane</keyword>
<accession>A0A0G1N496</accession>
<evidence type="ECO:0000256" key="3">
    <source>
        <dbReference type="ARBA" id="ARBA00022448"/>
    </source>
</evidence>
<keyword evidence="6 8" id="KW-1133">Transmembrane helix</keyword>
<feature type="transmembrane region" description="Helical" evidence="8">
    <location>
        <begin position="63"/>
        <end position="85"/>
    </location>
</feature>
<evidence type="ECO:0000256" key="8">
    <source>
        <dbReference type="SAM" id="Phobius"/>
    </source>
</evidence>
<name>A0A0G1N496_9BACT</name>
<feature type="transmembrane region" description="Helical" evidence="8">
    <location>
        <begin position="302"/>
        <end position="330"/>
    </location>
</feature>
<reference evidence="9 10" key="1">
    <citation type="journal article" date="2015" name="Nature">
        <title>rRNA introns, odd ribosomes, and small enigmatic genomes across a large radiation of phyla.</title>
        <authorList>
            <person name="Brown C.T."/>
            <person name="Hug L.A."/>
            <person name="Thomas B.C."/>
            <person name="Sharon I."/>
            <person name="Castelle C.J."/>
            <person name="Singh A."/>
            <person name="Wilkins M.J."/>
            <person name="Williams K.H."/>
            <person name="Banfield J.F."/>
        </authorList>
    </citation>
    <scope>NUCLEOTIDE SEQUENCE [LARGE SCALE GENOMIC DNA]</scope>
</reference>
<feature type="transmembrane region" description="Helical" evidence="8">
    <location>
        <begin position="267"/>
        <end position="282"/>
    </location>
</feature>
<dbReference type="EMBL" id="LCJM01000006">
    <property type="protein sequence ID" value="KKT79034.1"/>
    <property type="molecule type" value="Genomic_DNA"/>
</dbReference>
<protein>
    <recommendedName>
        <fullName evidence="11">Permease</fullName>
    </recommendedName>
</protein>
<evidence type="ECO:0000256" key="1">
    <source>
        <dbReference type="ARBA" id="ARBA00004651"/>
    </source>
</evidence>
<sequence length="344" mass="37956">MNSEKLTIDISIASLIKVSLFVFLAWLVFELRGVIGVLLASIVIASSVEPAARWLSAYRVPRVLAVILVYLAAFTIFGLIFYLVLPPLVSEMAGFLTDLPDNIETFEPTNILSFLPELPKSFNNILRDVILNFRDYSFESTSGLLAGIAKIFGGAVSFIMIIVISFYLSVEERGIENFLKVVTPKEYEGYALDLWNRSRRKIGFWFQGQLLLGVLVGVLAYLGLTILGVKYALLLAILSGILEIIPVFGPIISAVPAIGVAFTQKPILGLAVLILYIIIQQFENHLIYPLVVRKTIGIPPLLVILSIFIGGVLAGFFGIMLAVPVATVLVEFVNDFARRKQIEF</sequence>
<dbReference type="PANTHER" id="PTHR21716:SF53">
    <property type="entry name" value="PERMEASE PERM-RELATED"/>
    <property type="match status" value="1"/>
</dbReference>
<comment type="subcellular location">
    <subcellularLocation>
        <location evidence="1">Cell membrane</location>
        <topology evidence="1">Multi-pass membrane protein</topology>
    </subcellularLocation>
</comment>
<evidence type="ECO:0000256" key="2">
    <source>
        <dbReference type="ARBA" id="ARBA00009773"/>
    </source>
</evidence>
<feature type="transmembrane region" description="Helical" evidence="8">
    <location>
        <begin position="12"/>
        <end position="29"/>
    </location>
</feature>
<keyword evidence="3" id="KW-0813">Transport</keyword>
<evidence type="ECO:0000313" key="10">
    <source>
        <dbReference type="Proteomes" id="UP000034889"/>
    </source>
</evidence>
<dbReference type="PANTHER" id="PTHR21716">
    <property type="entry name" value="TRANSMEMBRANE PROTEIN"/>
    <property type="match status" value="1"/>
</dbReference>
<feature type="transmembrane region" description="Helical" evidence="8">
    <location>
        <begin position="35"/>
        <end position="56"/>
    </location>
</feature>
<evidence type="ECO:0008006" key="11">
    <source>
        <dbReference type="Google" id="ProtNLM"/>
    </source>
</evidence>
<evidence type="ECO:0000256" key="4">
    <source>
        <dbReference type="ARBA" id="ARBA00022475"/>
    </source>
</evidence>
<feature type="transmembrane region" description="Helical" evidence="8">
    <location>
        <begin position="204"/>
        <end position="227"/>
    </location>
</feature>
<dbReference type="GO" id="GO:0055085">
    <property type="term" value="P:transmembrane transport"/>
    <property type="evidence" value="ECO:0007669"/>
    <property type="project" value="TreeGrafter"/>
</dbReference>
<keyword evidence="5 8" id="KW-0812">Transmembrane</keyword>
<organism evidence="9 10">
    <name type="scientific">Candidatus Giovannonibacteria bacterium GW2011_GWC2_44_8</name>
    <dbReference type="NCBI Taxonomy" id="1618657"/>
    <lineage>
        <taxon>Bacteria</taxon>
        <taxon>Candidatus Giovannoniibacteriota</taxon>
    </lineage>
</organism>